<feature type="non-terminal residue" evidence="1">
    <location>
        <position position="1"/>
    </location>
</feature>
<dbReference type="Proteomes" id="UP000240259">
    <property type="component" value="Unassembled WGS sequence"/>
</dbReference>
<dbReference type="EMBL" id="PZJX01000030">
    <property type="protein sequence ID" value="PTE09024.1"/>
    <property type="molecule type" value="Genomic_DNA"/>
</dbReference>
<dbReference type="GO" id="GO:0016740">
    <property type="term" value="F:transferase activity"/>
    <property type="evidence" value="ECO:0007669"/>
    <property type="project" value="UniProtKB-KW"/>
</dbReference>
<proteinExistence type="predicted"/>
<name>A0A2T4ITN5_9HYPH</name>
<keyword evidence="1" id="KW-0808">Transferase</keyword>
<comment type="caution">
    <text evidence="1">The sequence shown here is derived from an EMBL/GenBank/DDBJ whole genome shotgun (WGS) entry which is preliminary data.</text>
</comment>
<organism evidence="1 2">
    <name type="scientific">Mesorhizobium helmanticense</name>
    <dbReference type="NCBI Taxonomy" id="1776423"/>
    <lineage>
        <taxon>Bacteria</taxon>
        <taxon>Pseudomonadati</taxon>
        <taxon>Pseudomonadota</taxon>
        <taxon>Alphaproteobacteria</taxon>
        <taxon>Hyphomicrobiales</taxon>
        <taxon>Phyllobacteriaceae</taxon>
        <taxon>Mesorhizobium</taxon>
    </lineage>
</organism>
<protein>
    <submittedName>
        <fullName evidence="1">GNAT family N-acetyltransferase</fullName>
    </submittedName>
</protein>
<evidence type="ECO:0000313" key="2">
    <source>
        <dbReference type="Proteomes" id="UP000240259"/>
    </source>
</evidence>
<keyword evidence="2" id="KW-1185">Reference proteome</keyword>
<reference evidence="1 2" key="1">
    <citation type="submission" date="2018-03" db="EMBL/GenBank/DDBJ databases">
        <title>Genome sequence of the symbiotic type strain Mesorhizobium helmanticense CSLC115NT isolated from Lotus corniculatus nodules.</title>
        <authorList>
            <person name="Sannazzaro A.I."/>
            <person name="Torres Tejerizo G.A."/>
            <person name="Dip D."/>
            <person name="Caballero M."/>
            <person name="Pistorio M."/>
            <person name="Estrella M.J."/>
        </authorList>
    </citation>
    <scope>NUCLEOTIDE SEQUENCE [LARGE SCALE GENOMIC DNA]</scope>
    <source>
        <strain evidence="1 2">CSLC115N</strain>
    </source>
</reference>
<gene>
    <name evidence="1" type="ORF">C9427_17700</name>
</gene>
<sequence length="26" mass="3181">SHPALKRHVFYRLSRDDWSARKRAAR</sequence>
<evidence type="ECO:0000313" key="1">
    <source>
        <dbReference type="EMBL" id="PTE09024.1"/>
    </source>
</evidence>
<dbReference type="AlphaFoldDB" id="A0A2T4ITN5"/>
<accession>A0A2T4ITN5</accession>